<dbReference type="Proteomes" id="UP000028186">
    <property type="component" value="Chromosome I"/>
</dbReference>
<evidence type="ECO:0000256" key="2">
    <source>
        <dbReference type="ARBA" id="ARBA00022475"/>
    </source>
</evidence>
<dbReference type="GO" id="GO:0005886">
    <property type="term" value="C:plasma membrane"/>
    <property type="evidence" value="ECO:0007669"/>
    <property type="project" value="UniProtKB-SubCell"/>
</dbReference>
<keyword evidence="2" id="KW-1003">Cell membrane</keyword>
<evidence type="ECO:0000256" key="5">
    <source>
        <dbReference type="ARBA" id="ARBA00023136"/>
    </source>
</evidence>
<feature type="coiled-coil region" evidence="6">
    <location>
        <begin position="420"/>
        <end position="447"/>
    </location>
</feature>
<organism evidence="11 12">
    <name type="scientific">Neorhizobium galegae bv. officinalis bv. officinalis str. HAMBI 1141</name>
    <dbReference type="NCBI Taxonomy" id="1028801"/>
    <lineage>
        <taxon>Bacteria</taxon>
        <taxon>Pseudomonadati</taxon>
        <taxon>Pseudomonadota</taxon>
        <taxon>Alphaproteobacteria</taxon>
        <taxon>Hyphomicrobiales</taxon>
        <taxon>Rhizobiaceae</taxon>
        <taxon>Rhizobium/Agrobacterium group</taxon>
        <taxon>Neorhizobium</taxon>
    </lineage>
</organism>
<sequence length="547" mass="61417">MYEPKEPHTRRSASARALRHRSEYQNSLLDHPIQEEQEPEERPPARHQPRPSSAPDYRPRSDYHRHPPAYEREDDDRMRYEDIPFEKRIEAQLHSLTEIQFTDIIRWLRKGFLRIIAAAILGAVLALLYAAIASPRYTVSTEIIIDPSNLNVVSDDVFSANPQRDSQLLEVESKLRVLTSRNVLTKVINDLNLTEDPEFNRPGRLDGLRNLISSPSAPENRQLSVLRQLEKQITATRDDGSFVVVLSVWTGDVDKSIKLSNAIVSAFEGELFKSSSASAGQLAIGLNSRLDELRRSVTQAEEKVEQFKRQNDLQSTAGELTSTRISGALDTQVLDAQQRLIQADTRYKQLQAAYADRRVANSAVFDSATMVTLRASYSALQQQISSMTLVYGARHPRLVALQSELASVDRAISEEAARLLQSVKTDVDQANNALQELRRKSDASRSTVFTENDAQVRLRELERDARSKAAVYETYLSRTHQISERQQIDTSNVRVISPPVPPQSKSWPPSSLLLMVGGAFAGAVFGVLMALTFGLFGHMREAGREFA</sequence>
<dbReference type="Pfam" id="PF13807">
    <property type="entry name" value="GNVR"/>
    <property type="match status" value="1"/>
</dbReference>
<dbReference type="eggNOG" id="COG3206">
    <property type="taxonomic scope" value="Bacteria"/>
</dbReference>
<evidence type="ECO:0000259" key="10">
    <source>
        <dbReference type="Pfam" id="PF13807"/>
    </source>
</evidence>
<dbReference type="AlphaFoldDB" id="A0A068TBV5"/>
<feature type="transmembrane region" description="Helical" evidence="8">
    <location>
        <begin position="112"/>
        <end position="132"/>
    </location>
</feature>
<reference evidence="12" key="1">
    <citation type="journal article" date="2014" name="BMC Genomics">
        <title>Genome sequencing of two Neorhizobium galegae strains reveals a noeT gene responsible for the unusual acetylation of the nodulation factors.</title>
        <authorList>
            <person name="Osterman J."/>
            <person name="Marsh J."/>
            <person name="Laine P.K."/>
            <person name="Zeng Z."/>
            <person name="Alatalo E."/>
            <person name="Sullivan J.T."/>
            <person name="Young J.P."/>
            <person name="Thomas-Oates J."/>
            <person name="Paulin L."/>
            <person name="Lindstrom K."/>
        </authorList>
    </citation>
    <scope>NUCLEOTIDE SEQUENCE [LARGE SCALE GENOMIC DNA]</scope>
    <source>
        <strain evidence="12">HAMBI 1141</strain>
    </source>
</reference>
<evidence type="ECO:0000256" key="6">
    <source>
        <dbReference type="SAM" id="Coils"/>
    </source>
</evidence>
<evidence type="ECO:0000256" key="3">
    <source>
        <dbReference type="ARBA" id="ARBA00022692"/>
    </source>
</evidence>
<feature type="region of interest" description="Disordered" evidence="7">
    <location>
        <begin position="1"/>
        <end position="77"/>
    </location>
</feature>
<dbReference type="HOGENOM" id="CLU_034444_0_0_5"/>
<feature type="domain" description="Polysaccharide chain length determinant N-terminal" evidence="9">
    <location>
        <begin position="98"/>
        <end position="191"/>
    </location>
</feature>
<keyword evidence="3 8" id="KW-0812">Transmembrane</keyword>
<feature type="compositionally biased region" description="Basic and acidic residues" evidence="7">
    <location>
        <begin position="57"/>
        <end position="77"/>
    </location>
</feature>
<gene>
    <name evidence="11" type="ORF">RG1141_CH32590</name>
</gene>
<dbReference type="PANTHER" id="PTHR32309:SF13">
    <property type="entry name" value="FERRIC ENTEROBACTIN TRANSPORT PROTEIN FEPE"/>
    <property type="match status" value="1"/>
</dbReference>
<feature type="compositionally biased region" description="Basic residues" evidence="7">
    <location>
        <begin position="10"/>
        <end position="19"/>
    </location>
</feature>
<dbReference type="KEGG" id="ngl:RG1141_CH32590"/>
<feature type="coiled-coil region" evidence="6">
    <location>
        <begin position="283"/>
        <end position="353"/>
    </location>
</feature>
<dbReference type="EMBL" id="HG938355">
    <property type="protein sequence ID" value="CDN55594.1"/>
    <property type="molecule type" value="Genomic_DNA"/>
</dbReference>
<evidence type="ECO:0000313" key="12">
    <source>
        <dbReference type="Proteomes" id="UP000028186"/>
    </source>
</evidence>
<keyword evidence="4 8" id="KW-1133">Transmembrane helix</keyword>
<evidence type="ECO:0000256" key="1">
    <source>
        <dbReference type="ARBA" id="ARBA00004651"/>
    </source>
</evidence>
<keyword evidence="5 8" id="KW-0472">Membrane</keyword>
<evidence type="ECO:0000256" key="7">
    <source>
        <dbReference type="SAM" id="MobiDB-lite"/>
    </source>
</evidence>
<evidence type="ECO:0000256" key="8">
    <source>
        <dbReference type="SAM" id="Phobius"/>
    </source>
</evidence>
<comment type="subcellular location">
    <subcellularLocation>
        <location evidence="1">Cell membrane</location>
        <topology evidence="1">Multi-pass membrane protein</topology>
    </subcellularLocation>
</comment>
<dbReference type="Pfam" id="PF02706">
    <property type="entry name" value="Wzz"/>
    <property type="match status" value="1"/>
</dbReference>
<dbReference type="InterPro" id="IPR032807">
    <property type="entry name" value="GNVR"/>
</dbReference>
<proteinExistence type="predicted"/>
<feature type="transmembrane region" description="Helical" evidence="8">
    <location>
        <begin position="512"/>
        <end position="536"/>
    </location>
</feature>
<name>A0A068TBV5_NEOGA</name>
<feature type="domain" description="Tyrosine-protein kinase G-rich" evidence="10">
    <location>
        <begin position="455"/>
        <end position="531"/>
    </location>
</feature>
<evidence type="ECO:0000256" key="4">
    <source>
        <dbReference type="ARBA" id="ARBA00022989"/>
    </source>
</evidence>
<evidence type="ECO:0000313" key="11">
    <source>
        <dbReference type="EMBL" id="CDN55594.1"/>
    </source>
</evidence>
<dbReference type="GO" id="GO:0004713">
    <property type="term" value="F:protein tyrosine kinase activity"/>
    <property type="evidence" value="ECO:0007669"/>
    <property type="project" value="TreeGrafter"/>
</dbReference>
<dbReference type="PATRIC" id="fig|1028801.3.peg.3321"/>
<evidence type="ECO:0000259" key="9">
    <source>
        <dbReference type="Pfam" id="PF02706"/>
    </source>
</evidence>
<dbReference type="InterPro" id="IPR050445">
    <property type="entry name" value="Bact_polysacc_biosynth/exp"/>
</dbReference>
<accession>A0A068TBV5</accession>
<keyword evidence="6" id="KW-0175">Coiled coil</keyword>
<dbReference type="InterPro" id="IPR003856">
    <property type="entry name" value="LPS_length_determ_N"/>
</dbReference>
<dbReference type="PANTHER" id="PTHR32309">
    <property type="entry name" value="TYROSINE-PROTEIN KINASE"/>
    <property type="match status" value="1"/>
</dbReference>
<protein>
    <submittedName>
        <fullName evidence="11">Polysaccharide accessory transport protein</fullName>
    </submittedName>
</protein>